<protein>
    <submittedName>
        <fullName evidence="2">Uncharacterized protein</fullName>
    </submittedName>
</protein>
<organism evidence="2 3">
    <name type="scientific">Ralstonia phage phiRSL1</name>
    <dbReference type="NCBI Taxonomy" id="1980924"/>
    <lineage>
        <taxon>Viruses</taxon>
        <taxon>Duplodnaviria</taxon>
        <taxon>Heunggongvirae</taxon>
        <taxon>Uroviricota</taxon>
        <taxon>Caudoviricetes</taxon>
        <taxon>Mieseafarmvirus</taxon>
        <taxon>Mieseafarmvirus RSL1</taxon>
    </lineage>
</organism>
<dbReference type="GeneID" id="11547394"/>
<evidence type="ECO:0000256" key="1">
    <source>
        <dbReference type="SAM" id="MobiDB-lite"/>
    </source>
</evidence>
<dbReference type="EMBL" id="AB366653">
    <property type="protein sequence ID" value="BAH72946.1"/>
    <property type="molecule type" value="Genomic_DNA"/>
</dbReference>
<evidence type="ECO:0000313" key="2">
    <source>
        <dbReference type="EMBL" id="BAH72946.1"/>
    </source>
</evidence>
<accession>C4T8X2</accession>
<feature type="compositionally biased region" description="Basic residues" evidence="1">
    <location>
        <begin position="111"/>
        <end position="130"/>
    </location>
</feature>
<dbReference type="KEGG" id="vg:11547394"/>
<evidence type="ECO:0000313" key="3">
    <source>
        <dbReference type="Proteomes" id="UP000001034"/>
    </source>
</evidence>
<dbReference type="RefSeq" id="YP_003199412.1">
    <property type="nucleotide sequence ID" value="NC_010811.2"/>
</dbReference>
<sequence length="130" mass="14200">MPRIGDQAMKPIRGGLRSWSAIDDAGLFEQGAADPQVTTFSGLLSPDPVVELTDAEPLPPDPEDAALDPEAPLMSGEIGRMEGVVHINDLYRPPPPPLPWYAQPVPPSKRGVTKAVHRRKKRVKPARNKR</sequence>
<name>C4T8X2_9CAUD</name>
<reference evidence="2 3" key="1">
    <citation type="journal article" date="2010" name="Virology">
        <title>A jumbo phage infecting the phytopathogen Ralstonia solanacearum defines a new lineage of the Myoviridae family.</title>
        <authorList>
            <person name="Yamada T."/>
            <person name="Satoh S."/>
            <person name="Ishikawa H."/>
            <person name="Fujiwara A."/>
            <person name="Kawasaki T."/>
            <person name="Fujie M."/>
            <person name="Ogata H."/>
        </authorList>
    </citation>
    <scope>NUCLEOTIDE SEQUENCE [LARGE SCALE GENOMIC DNA]</scope>
</reference>
<dbReference type="Proteomes" id="UP000001034">
    <property type="component" value="Segment"/>
</dbReference>
<proteinExistence type="predicted"/>
<keyword evidence="3" id="KW-1185">Reference proteome</keyword>
<feature type="region of interest" description="Disordered" evidence="1">
    <location>
        <begin position="101"/>
        <end position="130"/>
    </location>
</feature>